<evidence type="ECO:0000313" key="7">
    <source>
        <dbReference type="Proteomes" id="UP000177982"/>
    </source>
</evidence>
<comment type="caution">
    <text evidence="6">The sequence shown here is derived from an EMBL/GenBank/DDBJ whole genome shotgun (WGS) entry which is preliminary data.</text>
</comment>
<evidence type="ECO:0000256" key="3">
    <source>
        <dbReference type="PROSITE-ProRule" id="PRU00339"/>
    </source>
</evidence>
<organism evidence="6 7">
    <name type="scientific">Candidatus Sungbacteria bacterium RIFCSPLOWO2_01_FULL_47_10</name>
    <dbReference type="NCBI Taxonomy" id="1802276"/>
    <lineage>
        <taxon>Bacteria</taxon>
        <taxon>Candidatus Sungiibacteriota</taxon>
    </lineage>
</organism>
<dbReference type="PROSITE" id="PS50005">
    <property type="entry name" value="TPR"/>
    <property type="match status" value="1"/>
</dbReference>
<dbReference type="Proteomes" id="UP000177982">
    <property type="component" value="Unassembled WGS sequence"/>
</dbReference>
<proteinExistence type="predicted"/>
<dbReference type="SUPFAM" id="SSF48452">
    <property type="entry name" value="TPR-like"/>
    <property type="match status" value="1"/>
</dbReference>
<name>A0A1G2L6Z8_9BACT</name>
<sequence length="277" mass="30263">MDAKKKKIMIRTGGGVVIASLLFAVFFLIARNQSQAPSSPFLKPYNDRELPSMPLVLPKNNTTPAESNEPKNVSQTSKLPPYSGFPVGIIHEDPAVAGIYPEETKNKLAEELSGLAALLSENPDSLDSWLRAGVIKKFFGDYAGARDAWEYAGVVSPLNFVSFFNLGGLYAYYLKDNKKAELNYFTAIENGSNDPMGYTALADFYKDAYPEKSGSVPGVIEKGIAANPTETGLPFYLANYYKNSGEISKAIEYFEKVLLLDPGNSIAASELETLKNQ</sequence>
<protein>
    <submittedName>
        <fullName evidence="6">Uncharacterized protein</fullName>
    </submittedName>
</protein>
<feature type="compositionally biased region" description="Polar residues" evidence="4">
    <location>
        <begin position="59"/>
        <end position="78"/>
    </location>
</feature>
<keyword evidence="5" id="KW-1133">Transmembrane helix</keyword>
<dbReference type="InterPro" id="IPR019734">
    <property type="entry name" value="TPR_rpt"/>
</dbReference>
<evidence type="ECO:0000313" key="6">
    <source>
        <dbReference type="EMBL" id="OHA06592.1"/>
    </source>
</evidence>
<keyword evidence="2 3" id="KW-0802">TPR repeat</keyword>
<dbReference type="InterPro" id="IPR011990">
    <property type="entry name" value="TPR-like_helical_dom_sf"/>
</dbReference>
<dbReference type="Gene3D" id="1.25.40.10">
    <property type="entry name" value="Tetratricopeptide repeat domain"/>
    <property type="match status" value="1"/>
</dbReference>
<evidence type="ECO:0000256" key="5">
    <source>
        <dbReference type="SAM" id="Phobius"/>
    </source>
</evidence>
<keyword evidence="5" id="KW-0812">Transmembrane</keyword>
<accession>A0A1G2L6Z8</accession>
<gene>
    <name evidence="6" type="ORF">A2934_04755</name>
</gene>
<keyword evidence="1" id="KW-0677">Repeat</keyword>
<keyword evidence="5" id="KW-0472">Membrane</keyword>
<evidence type="ECO:0000256" key="4">
    <source>
        <dbReference type="SAM" id="MobiDB-lite"/>
    </source>
</evidence>
<dbReference type="EMBL" id="MHQO01000027">
    <property type="protein sequence ID" value="OHA06592.1"/>
    <property type="molecule type" value="Genomic_DNA"/>
</dbReference>
<reference evidence="6 7" key="1">
    <citation type="journal article" date="2016" name="Nat. Commun.">
        <title>Thousands of microbial genomes shed light on interconnected biogeochemical processes in an aquifer system.</title>
        <authorList>
            <person name="Anantharaman K."/>
            <person name="Brown C.T."/>
            <person name="Hug L.A."/>
            <person name="Sharon I."/>
            <person name="Castelle C.J."/>
            <person name="Probst A.J."/>
            <person name="Thomas B.C."/>
            <person name="Singh A."/>
            <person name="Wilkins M.J."/>
            <person name="Karaoz U."/>
            <person name="Brodie E.L."/>
            <person name="Williams K.H."/>
            <person name="Hubbard S.S."/>
            <person name="Banfield J.F."/>
        </authorList>
    </citation>
    <scope>NUCLEOTIDE SEQUENCE [LARGE SCALE GENOMIC DNA]</scope>
</reference>
<evidence type="ECO:0000256" key="2">
    <source>
        <dbReference type="ARBA" id="ARBA00022803"/>
    </source>
</evidence>
<feature type="transmembrane region" description="Helical" evidence="5">
    <location>
        <begin position="12"/>
        <end position="30"/>
    </location>
</feature>
<dbReference type="Pfam" id="PF07719">
    <property type="entry name" value="TPR_2"/>
    <property type="match status" value="1"/>
</dbReference>
<dbReference type="InterPro" id="IPR013105">
    <property type="entry name" value="TPR_2"/>
</dbReference>
<dbReference type="AlphaFoldDB" id="A0A1G2L6Z8"/>
<feature type="repeat" description="TPR" evidence="3">
    <location>
        <begin position="231"/>
        <end position="264"/>
    </location>
</feature>
<feature type="region of interest" description="Disordered" evidence="4">
    <location>
        <begin position="54"/>
        <end position="79"/>
    </location>
</feature>
<evidence type="ECO:0000256" key="1">
    <source>
        <dbReference type="ARBA" id="ARBA00022737"/>
    </source>
</evidence>